<dbReference type="SUPFAM" id="SSF52317">
    <property type="entry name" value="Class I glutamine amidotransferase-like"/>
    <property type="match status" value="1"/>
</dbReference>
<dbReference type="FunFam" id="3.40.50.880:FF:000094">
    <property type="entry name" value="Uncharacterized peptidase Lmo0363"/>
    <property type="match status" value="1"/>
</dbReference>
<dbReference type="RefSeq" id="WP_065541310.1">
    <property type="nucleotide sequence ID" value="NZ_CP015405.2"/>
</dbReference>
<dbReference type="Pfam" id="PF03575">
    <property type="entry name" value="Peptidase_S51"/>
    <property type="match status" value="1"/>
</dbReference>
<dbReference type="EMBL" id="CP015405">
    <property type="protein sequence ID" value="ANU75095.1"/>
    <property type="molecule type" value="Genomic_DNA"/>
</dbReference>
<keyword evidence="2" id="KW-0645">Protease</keyword>
<protein>
    <submittedName>
        <fullName evidence="5">Peptidase</fullName>
    </submittedName>
</protein>
<evidence type="ECO:0000313" key="5">
    <source>
        <dbReference type="EMBL" id="ANU75095.1"/>
    </source>
</evidence>
<dbReference type="OrthoDB" id="9778515at2"/>
<organism evidence="5 6">
    <name type="scientific">Blautia pseudococcoides</name>
    <dbReference type="NCBI Taxonomy" id="1796616"/>
    <lineage>
        <taxon>Bacteria</taxon>
        <taxon>Bacillati</taxon>
        <taxon>Bacillota</taxon>
        <taxon>Clostridia</taxon>
        <taxon>Lachnospirales</taxon>
        <taxon>Lachnospiraceae</taxon>
        <taxon>Blautia</taxon>
    </lineage>
</organism>
<dbReference type="STRING" id="1796616.A4V09_04560"/>
<evidence type="ECO:0000256" key="3">
    <source>
        <dbReference type="ARBA" id="ARBA00022801"/>
    </source>
</evidence>
<gene>
    <name evidence="5" type="ORF">A4V09_04560</name>
</gene>
<dbReference type="Proteomes" id="UP000092574">
    <property type="component" value="Chromosome"/>
</dbReference>
<dbReference type="GO" id="GO:0006508">
    <property type="term" value="P:proteolysis"/>
    <property type="evidence" value="ECO:0007669"/>
    <property type="project" value="UniProtKB-KW"/>
</dbReference>
<keyword evidence="3" id="KW-0378">Hydrolase</keyword>
<evidence type="ECO:0000256" key="2">
    <source>
        <dbReference type="ARBA" id="ARBA00022670"/>
    </source>
</evidence>
<comment type="similarity">
    <text evidence="1">Belongs to the peptidase S51 family.</text>
</comment>
<dbReference type="Gene3D" id="3.40.50.880">
    <property type="match status" value="1"/>
</dbReference>
<evidence type="ECO:0000256" key="4">
    <source>
        <dbReference type="ARBA" id="ARBA00022825"/>
    </source>
</evidence>
<dbReference type="InterPro" id="IPR005320">
    <property type="entry name" value="Peptidase_S51"/>
</dbReference>
<dbReference type="InterPro" id="IPR029062">
    <property type="entry name" value="Class_I_gatase-like"/>
</dbReference>
<evidence type="ECO:0000313" key="6">
    <source>
        <dbReference type="Proteomes" id="UP000092574"/>
    </source>
</evidence>
<keyword evidence="4" id="KW-0720">Serine protease</keyword>
<evidence type="ECO:0000256" key="1">
    <source>
        <dbReference type="ARBA" id="ARBA00006534"/>
    </source>
</evidence>
<dbReference type="KEGG" id="byl:A4V09_04560"/>
<reference evidence="5" key="1">
    <citation type="submission" date="2017-04" db="EMBL/GenBank/DDBJ databases">
        <title>Complete Genome Sequences of Twelve Strains of a Stable Defined Moderately Diverse Mouse Microbiota 2 (sDMDMm2).</title>
        <authorList>
            <person name="Uchimura Y."/>
            <person name="Wyss M."/>
            <person name="Brugiroux S."/>
            <person name="Limenitakis J.P."/>
            <person name="Stecher B."/>
            <person name="McCoy K.D."/>
            <person name="Macpherson A.J."/>
        </authorList>
    </citation>
    <scope>NUCLEOTIDE SEQUENCE</scope>
    <source>
        <strain evidence="5">YL58</strain>
    </source>
</reference>
<dbReference type="AlphaFoldDB" id="A0A1C7I691"/>
<dbReference type="PANTHER" id="PTHR20842:SF0">
    <property type="entry name" value="ALPHA-ASPARTYL DIPEPTIDASE"/>
    <property type="match status" value="1"/>
</dbReference>
<sequence>MKKLFLASSFKDVACIFANFEENLSGKTVTFIPTASVVEKVVFYVNSGKKALEKLGLIVDVLEISTATSDEINTKLKGNDFIYVTGGNTFFLLQELQRTGADKIIIQEVNAGKLYIGESAGAMITAPNIEYAAAMDSVKKAPALTSFDALNLVEFYTVPHYTNAPFKKIAHKIVDSYSSTLALSAISNNEAILIENDNVKIEKN</sequence>
<name>A0A1C7I691_9FIRM</name>
<dbReference type="GO" id="GO:0008236">
    <property type="term" value="F:serine-type peptidase activity"/>
    <property type="evidence" value="ECO:0007669"/>
    <property type="project" value="UniProtKB-KW"/>
</dbReference>
<accession>A0A1C7I691</accession>
<proteinExistence type="inferred from homology"/>
<dbReference type="PANTHER" id="PTHR20842">
    <property type="entry name" value="PROTEASE S51 ALPHA-ASPARTYL DIPEPTIDASE"/>
    <property type="match status" value="1"/>
</dbReference>
<keyword evidence="6" id="KW-1185">Reference proteome</keyword>